<dbReference type="PANTHER" id="PTHR34408">
    <property type="entry name" value="FAMILY PROTEIN, PUTATIVE-RELATED"/>
    <property type="match status" value="1"/>
</dbReference>
<dbReference type="EMBL" id="JBHSUC010000001">
    <property type="protein sequence ID" value="MFC6360546.1"/>
    <property type="molecule type" value="Genomic_DNA"/>
</dbReference>
<evidence type="ECO:0000313" key="1">
    <source>
        <dbReference type="EMBL" id="MFC6360546.1"/>
    </source>
</evidence>
<keyword evidence="2" id="KW-1185">Reference proteome</keyword>
<sequence length="207" mass="22592">MQQQQLMQAAGISETLAMVWLGPLTRAMSEFSIEQPEDQAMFIAQTGHESAGFSVLTENFNYTCHALAELFPQYITGQQAVLLGRSAEQPAQQQQIAELIYGNRLGNQSATEGWVYRGRGLIQITGRGNYSDCAGGLNLPLLSYPEMLVQPEPAARSAAWFYKTHGCLAYPGNIRKVTQIINGGSTGLADRQARFTMALQVFSGSHG</sequence>
<organism evidence="1 2">
    <name type="scientific">Tatumella punctata</name>
    <dbReference type="NCBI Taxonomy" id="399969"/>
    <lineage>
        <taxon>Bacteria</taxon>
        <taxon>Pseudomonadati</taxon>
        <taxon>Pseudomonadota</taxon>
        <taxon>Gammaproteobacteria</taxon>
        <taxon>Enterobacterales</taxon>
        <taxon>Erwiniaceae</taxon>
        <taxon>Tatumella</taxon>
    </lineage>
</organism>
<reference evidence="2" key="1">
    <citation type="journal article" date="2019" name="Int. J. Syst. Evol. Microbiol.">
        <title>The Global Catalogue of Microorganisms (GCM) 10K type strain sequencing project: providing services to taxonomists for standard genome sequencing and annotation.</title>
        <authorList>
            <consortium name="The Broad Institute Genomics Platform"/>
            <consortium name="The Broad Institute Genome Sequencing Center for Infectious Disease"/>
            <person name="Wu L."/>
            <person name="Ma J."/>
        </authorList>
    </citation>
    <scope>NUCLEOTIDE SEQUENCE [LARGE SCALE GENOMIC DNA]</scope>
    <source>
        <strain evidence="2">CGMCC 4.1530</strain>
    </source>
</reference>
<gene>
    <name evidence="1" type="ORF">ACFP73_00245</name>
</gene>
<evidence type="ECO:0000313" key="2">
    <source>
        <dbReference type="Proteomes" id="UP001596215"/>
    </source>
</evidence>
<dbReference type="Gene3D" id="1.10.530.10">
    <property type="match status" value="1"/>
</dbReference>
<dbReference type="InterPro" id="IPR052354">
    <property type="entry name" value="Cell_Wall_Dynamics_Protein"/>
</dbReference>
<dbReference type="SUPFAM" id="SSF53955">
    <property type="entry name" value="Lysozyme-like"/>
    <property type="match status" value="1"/>
</dbReference>
<proteinExistence type="predicted"/>
<dbReference type="GO" id="GO:0016787">
    <property type="term" value="F:hydrolase activity"/>
    <property type="evidence" value="ECO:0007669"/>
    <property type="project" value="UniProtKB-KW"/>
</dbReference>
<dbReference type="Proteomes" id="UP001596215">
    <property type="component" value="Unassembled WGS sequence"/>
</dbReference>
<dbReference type="InterPro" id="IPR023346">
    <property type="entry name" value="Lysozyme-like_dom_sf"/>
</dbReference>
<dbReference type="RefSeq" id="WP_212710258.1">
    <property type="nucleotide sequence ID" value="NZ_BAAAFW010000017.1"/>
</dbReference>
<protein>
    <submittedName>
        <fullName evidence="1">Glycoside hydrolase family 19 protein</fullName>
    </submittedName>
</protein>
<dbReference type="PANTHER" id="PTHR34408:SF1">
    <property type="entry name" value="GLYCOSYL HYDROLASE FAMILY 19 DOMAIN-CONTAINING PROTEIN HI_1415"/>
    <property type="match status" value="1"/>
</dbReference>
<keyword evidence="1" id="KW-0378">Hydrolase</keyword>
<name>A0ABW1VHE8_9GAMM</name>
<comment type="caution">
    <text evidence="1">The sequence shown here is derived from an EMBL/GenBank/DDBJ whole genome shotgun (WGS) entry which is preliminary data.</text>
</comment>
<accession>A0ABW1VHE8</accession>